<accession>A0A4P1RU36</accession>
<keyword evidence="1" id="KW-0472">Membrane</keyword>
<gene>
    <name evidence="2" type="ORF">TanjilG_31340</name>
</gene>
<dbReference type="AlphaFoldDB" id="A0A4P1RU36"/>
<sequence>METRKGPCLEGPVCAINVTSDGFGSHHGTLLPKLTQTFTSNTFGGLTPVVSLGWFFWWLWLTTTFGESEGLELE</sequence>
<feature type="transmembrane region" description="Helical" evidence="1">
    <location>
        <begin position="43"/>
        <end position="61"/>
    </location>
</feature>
<keyword evidence="3" id="KW-1185">Reference proteome</keyword>
<dbReference type="Proteomes" id="UP000188354">
    <property type="component" value="Chromosome LG01"/>
</dbReference>
<proteinExistence type="predicted"/>
<name>A0A4P1RU36_LUPAN</name>
<reference evidence="2 3" key="1">
    <citation type="journal article" date="2017" name="Plant Biotechnol. J.">
        <title>A comprehensive draft genome sequence for lupin (Lupinus angustifolius), an emerging health food: insights into plant-microbe interactions and legume evolution.</title>
        <authorList>
            <person name="Hane J.K."/>
            <person name="Ming Y."/>
            <person name="Kamphuis L.G."/>
            <person name="Nelson M.N."/>
            <person name="Garg G."/>
            <person name="Atkins C.A."/>
            <person name="Bayer P.E."/>
            <person name="Bravo A."/>
            <person name="Bringans S."/>
            <person name="Cannon S."/>
            <person name="Edwards D."/>
            <person name="Foley R."/>
            <person name="Gao L.L."/>
            <person name="Harrison M.J."/>
            <person name="Huang W."/>
            <person name="Hurgobin B."/>
            <person name="Li S."/>
            <person name="Liu C.W."/>
            <person name="McGrath A."/>
            <person name="Morahan G."/>
            <person name="Murray J."/>
            <person name="Weller J."/>
            <person name="Jian J."/>
            <person name="Singh K.B."/>
        </authorList>
    </citation>
    <scope>NUCLEOTIDE SEQUENCE [LARGE SCALE GENOMIC DNA]</scope>
    <source>
        <strain evidence="3">cv. Tanjil</strain>
        <tissue evidence="2">Whole plant</tissue>
    </source>
</reference>
<dbReference type="EMBL" id="CM007361">
    <property type="protein sequence ID" value="OIW18220.1"/>
    <property type="molecule type" value="Genomic_DNA"/>
</dbReference>
<evidence type="ECO:0000313" key="3">
    <source>
        <dbReference type="Proteomes" id="UP000188354"/>
    </source>
</evidence>
<keyword evidence="1" id="KW-1133">Transmembrane helix</keyword>
<protein>
    <submittedName>
        <fullName evidence="2">Uncharacterized protein</fullName>
    </submittedName>
</protein>
<organism evidence="2 3">
    <name type="scientific">Lupinus angustifolius</name>
    <name type="common">Narrow-leaved blue lupine</name>
    <dbReference type="NCBI Taxonomy" id="3871"/>
    <lineage>
        <taxon>Eukaryota</taxon>
        <taxon>Viridiplantae</taxon>
        <taxon>Streptophyta</taxon>
        <taxon>Embryophyta</taxon>
        <taxon>Tracheophyta</taxon>
        <taxon>Spermatophyta</taxon>
        <taxon>Magnoliopsida</taxon>
        <taxon>eudicotyledons</taxon>
        <taxon>Gunneridae</taxon>
        <taxon>Pentapetalae</taxon>
        <taxon>rosids</taxon>
        <taxon>fabids</taxon>
        <taxon>Fabales</taxon>
        <taxon>Fabaceae</taxon>
        <taxon>Papilionoideae</taxon>
        <taxon>50 kb inversion clade</taxon>
        <taxon>genistoids sensu lato</taxon>
        <taxon>core genistoids</taxon>
        <taxon>Genisteae</taxon>
        <taxon>Lupinus</taxon>
    </lineage>
</organism>
<evidence type="ECO:0000313" key="2">
    <source>
        <dbReference type="EMBL" id="OIW18220.1"/>
    </source>
</evidence>
<dbReference type="Gramene" id="OIW18220">
    <property type="protein sequence ID" value="OIW18220"/>
    <property type="gene ID" value="TanjilG_31340"/>
</dbReference>
<evidence type="ECO:0000256" key="1">
    <source>
        <dbReference type="SAM" id="Phobius"/>
    </source>
</evidence>
<keyword evidence="1" id="KW-0812">Transmembrane</keyword>